<dbReference type="AlphaFoldDB" id="A0A9R1VIE6"/>
<proteinExistence type="predicted"/>
<evidence type="ECO:0000313" key="1">
    <source>
        <dbReference type="EMBL" id="KAJ0205317.1"/>
    </source>
</evidence>
<sequence>MDAFTIDELTRILKYCPKLHNRGILVFDGWEEWKLHEGDARRIMRPDVKRMECFEFNGEKPKLVVDWHRLMLLDMVFSWGKKASYSH</sequence>
<comment type="caution">
    <text evidence="1">The sequence shown here is derived from an EMBL/GenBank/DDBJ whole genome shotgun (WGS) entry which is preliminary data.</text>
</comment>
<name>A0A9R1VIE6_LACSA</name>
<protein>
    <submittedName>
        <fullName evidence="1">Uncharacterized protein</fullName>
    </submittedName>
</protein>
<organism evidence="1 2">
    <name type="scientific">Lactuca sativa</name>
    <name type="common">Garden lettuce</name>
    <dbReference type="NCBI Taxonomy" id="4236"/>
    <lineage>
        <taxon>Eukaryota</taxon>
        <taxon>Viridiplantae</taxon>
        <taxon>Streptophyta</taxon>
        <taxon>Embryophyta</taxon>
        <taxon>Tracheophyta</taxon>
        <taxon>Spermatophyta</taxon>
        <taxon>Magnoliopsida</taxon>
        <taxon>eudicotyledons</taxon>
        <taxon>Gunneridae</taxon>
        <taxon>Pentapetalae</taxon>
        <taxon>asterids</taxon>
        <taxon>campanulids</taxon>
        <taxon>Asterales</taxon>
        <taxon>Asteraceae</taxon>
        <taxon>Cichorioideae</taxon>
        <taxon>Cichorieae</taxon>
        <taxon>Lactucinae</taxon>
        <taxon>Lactuca</taxon>
    </lineage>
</organism>
<reference evidence="1 2" key="1">
    <citation type="journal article" date="2017" name="Nat. Commun.">
        <title>Genome assembly with in vitro proximity ligation data and whole-genome triplication in lettuce.</title>
        <authorList>
            <person name="Reyes-Chin-Wo S."/>
            <person name="Wang Z."/>
            <person name="Yang X."/>
            <person name="Kozik A."/>
            <person name="Arikit S."/>
            <person name="Song C."/>
            <person name="Xia L."/>
            <person name="Froenicke L."/>
            <person name="Lavelle D.O."/>
            <person name="Truco M.J."/>
            <person name="Xia R."/>
            <person name="Zhu S."/>
            <person name="Xu C."/>
            <person name="Xu H."/>
            <person name="Xu X."/>
            <person name="Cox K."/>
            <person name="Korf I."/>
            <person name="Meyers B.C."/>
            <person name="Michelmore R.W."/>
        </authorList>
    </citation>
    <scope>NUCLEOTIDE SEQUENCE [LARGE SCALE GENOMIC DNA]</scope>
    <source>
        <strain evidence="2">cv. Salinas</strain>
        <tissue evidence="1">Seedlings</tissue>
    </source>
</reference>
<accession>A0A9R1VIE6</accession>
<dbReference type="Proteomes" id="UP000235145">
    <property type="component" value="Unassembled WGS sequence"/>
</dbReference>
<evidence type="ECO:0000313" key="2">
    <source>
        <dbReference type="Proteomes" id="UP000235145"/>
    </source>
</evidence>
<gene>
    <name evidence="1" type="ORF">LSAT_V11C500255810</name>
</gene>
<dbReference type="EMBL" id="NBSK02000005">
    <property type="protein sequence ID" value="KAJ0205317.1"/>
    <property type="molecule type" value="Genomic_DNA"/>
</dbReference>
<keyword evidence="2" id="KW-1185">Reference proteome</keyword>